<name>A0A369JTR5_HYPMA</name>
<evidence type="ECO:0000256" key="1">
    <source>
        <dbReference type="SAM" id="MobiDB-lite"/>
    </source>
</evidence>
<dbReference type="EMBL" id="LUEZ02000048">
    <property type="protein sequence ID" value="RDB23083.1"/>
    <property type="molecule type" value="Genomic_DNA"/>
</dbReference>
<dbReference type="InParanoid" id="A0A369JTR5"/>
<feature type="region of interest" description="Disordered" evidence="1">
    <location>
        <begin position="1"/>
        <end position="20"/>
    </location>
</feature>
<evidence type="ECO:0000313" key="2">
    <source>
        <dbReference type="EMBL" id="RDB23083.1"/>
    </source>
</evidence>
<accession>A0A369JTR5</accession>
<keyword evidence="3" id="KW-1185">Reference proteome</keyword>
<protein>
    <submittedName>
        <fullName evidence="2">Uncharacterized protein</fullName>
    </submittedName>
</protein>
<reference evidence="2" key="1">
    <citation type="submission" date="2018-04" db="EMBL/GenBank/DDBJ databases">
        <title>Whole genome sequencing of Hypsizygus marmoreus.</title>
        <authorList>
            <person name="Choi I.-G."/>
            <person name="Min B."/>
            <person name="Kim J.-G."/>
            <person name="Kim S."/>
            <person name="Oh Y.-L."/>
            <person name="Kong W.-S."/>
            <person name="Park H."/>
            <person name="Jeong J."/>
            <person name="Song E.-S."/>
        </authorList>
    </citation>
    <scope>NUCLEOTIDE SEQUENCE [LARGE SCALE GENOMIC DNA]</scope>
    <source>
        <strain evidence="2">51987-8</strain>
    </source>
</reference>
<sequence length="135" mass="14511">MAPIEQRTTRRRQPPSSSHELTGEINLIPAYLAAAGSPLALLESTVVLRSVELNGGLSGLGCRTGPWCDRPHGVGGFRLKIGDGPHSYHYRSPFAGALGSDMTLFNVTLKVAFWILAFTPPDLIHSAVEGLHIPK</sequence>
<proteinExistence type="predicted"/>
<gene>
    <name evidence="2" type="ORF">Hypma_009897</name>
</gene>
<dbReference type="AlphaFoldDB" id="A0A369JTR5"/>
<organism evidence="2 3">
    <name type="scientific">Hypsizygus marmoreus</name>
    <name type="common">White beech mushroom</name>
    <name type="synonym">Agaricus marmoreus</name>
    <dbReference type="NCBI Taxonomy" id="39966"/>
    <lineage>
        <taxon>Eukaryota</taxon>
        <taxon>Fungi</taxon>
        <taxon>Dikarya</taxon>
        <taxon>Basidiomycota</taxon>
        <taxon>Agaricomycotina</taxon>
        <taxon>Agaricomycetes</taxon>
        <taxon>Agaricomycetidae</taxon>
        <taxon>Agaricales</taxon>
        <taxon>Tricholomatineae</taxon>
        <taxon>Lyophyllaceae</taxon>
        <taxon>Hypsizygus</taxon>
    </lineage>
</organism>
<evidence type="ECO:0000313" key="3">
    <source>
        <dbReference type="Proteomes" id="UP000076154"/>
    </source>
</evidence>
<comment type="caution">
    <text evidence="2">The sequence shown here is derived from an EMBL/GenBank/DDBJ whole genome shotgun (WGS) entry which is preliminary data.</text>
</comment>
<dbReference type="Proteomes" id="UP000076154">
    <property type="component" value="Unassembled WGS sequence"/>
</dbReference>